<dbReference type="SMART" id="SM00248">
    <property type="entry name" value="ANK"/>
    <property type="match status" value="3"/>
</dbReference>
<dbReference type="AlphaFoldDB" id="A0A9W7CXP3"/>
<feature type="domain" description="WW" evidence="5">
    <location>
        <begin position="10"/>
        <end position="44"/>
    </location>
</feature>
<dbReference type="SUPFAM" id="SSF48403">
    <property type="entry name" value="Ankyrin repeat"/>
    <property type="match status" value="1"/>
</dbReference>
<dbReference type="SMART" id="SM00456">
    <property type="entry name" value="WW"/>
    <property type="match status" value="3"/>
</dbReference>
<feature type="compositionally biased region" description="Low complexity" evidence="4">
    <location>
        <begin position="334"/>
        <end position="357"/>
    </location>
</feature>
<keyword evidence="3" id="KW-0040">ANK repeat</keyword>
<feature type="repeat" description="ANK" evidence="3">
    <location>
        <begin position="1017"/>
        <end position="1049"/>
    </location>
</feature>
<feature type="region of interest" description="Disordered" evidence="4">
    <location>
        <begin position="581"/>
        <end position="676"/>
    </location>
</feature>
<dbReference type="Gene3D" id="2.20.70.10">
    <property type="match status" value="3"/>
</dbReference>
<dbReference type="SUPFAM" id="SSF51045">
    <property type="entry name" value="WW domain"/>
    <property type="match status" value="3"/>
</dbReference>
<dbReference type="Proteomes" id="UP001165121">
    <property type="component" value="Unassembled WGS sequence"/>
</dbReference>
<dbReference type="InterPro" id="IPR002110">
    <property type="entry name" value="Ankyrin_rpt"/>
</dbReference>
<dbReference type="Pfam" id="PF00397">
    <property type="entry name" value="WW"/>
    <property type="match status" value="2"/>
</dbReference>
<evidence type="ECO:0000256" key="2">
    <source>
        <dbReference type="ARBA" id="ARBA00023186"/>
    </source>
</evidence>
<sequence length="1124" mass="124568">MEEGQTADAAAVEAGWEVRHDESSGQAYYWNSITGETSWEPPPHLAGAAEEFPGTAGFVYPWTQAFDDSGRAYYLNTETMETRWTPPPTAGEHQGEGGTMSNSEVLEMTGGRGRRPSTAEQMEELNRLLSGEGEDEDDGDREVPPEGDDSAAGHDVASEKSPPVSIEAPLLNPTTDAETCPWMMFVNEDDDVPYYYNNITGECLWDPPEEFLLFHQKQEQVEQEQSQPQLGEISEVTGHDSSILTQKAASTQDTEAQEELNDPRSRATSRASSAHSDRTTMQVEITPEFEERVRHAIAAVSNTPVGSSRRVLVDTPTQQQHAPRTGRSVGGGVSARSIPGSGRPRSGRSRPSSGGAHSRPRTPGEGAVSSRLDSIPPAEGLPAPNQEDILMDGVEDNPPYDLVVAPGENLPHQNEENDKLPLRAEVSLLESEADGQSEVIAENGFVKEADSSPDGTQLAGETLLNTGSEKLFESAPLETGLNTDAIDQFTVAEDSVTQPQPLGDAAEKMDSDTNYLKVPSIQIDTQLAALTLQCMVRCSIARRRVRGKRSEKLRASLPETFDLFPNASLNAVDVTGMPKEEYAEAESVPISPMPTEEKKEELPTPSESQEIATNVDTISTLPLSEESPPSTIPSDMIEPEKADEPQSSARTASIPVQNSMIATPTPQQTRRDPASISTRLPSVLAVSTYFPSRFSRQLSSSIQAGTDQIEPVAISRKKVEFESPPRARQPSLQKAEKDLAKLEGRRREDERAQHAQIVEYQRIYAESRKTFKAELQRLLEEKQGRDNQRDHDIAVERRARIQAQRERDAKRFHDNSLNNETDRLVWEHLKAQGRPSEQNANRFREALAQALHSAQFPNKMCAERARELRQRIDRLHRTSWALDSQLESVELRLLSELHPLTSIQRPLQAKYAAKLRRRLEKMLDMVQSWQRVVDEWEVCKENCSSSKYWDAIKSRYDPASATFTDDETRRHYVLNAWRGAAGGDSLLHVAAWNGWEEHVRLLIDEGAEVNLVDSSASHRTPLHEACRAGHARVVELLLRSGADLSAVDVSGDSPLHVACRGGWTHVVRVLLIAANGLGDDTEQKSLTLEDFFNLRNGKGRRAMDVVTLPSLVEELQSKCRWFAL</sequence>
<feature type="region of interest" description="Disordered" evidence="4">
    <location>
        <begin position="300"/>
        <end position="417"/>
    </location>
</feature>
<evidence type="ECO:0000256" key="4">
    <source>
        <dbReference type="SAM" id="MobiDB-lite"/>
    </source>
</evidence>
<evidence type="ECO:0000256" key="3">
    <source>
        <dbReference type="PROSITE-ProRule" id="PRU00023"/>
    </source>
</evidence>
<dbReference type="Gene3D" id="1.25.40.20">
    <property type="entry name" value="Ankyrin repeat-containing domain"/>
    <property type="match status" value="1"/>
</dbReference>
<evidence type="ECO:0000256" key="1">
    <source>
        <dbReference type="ARBA" id="ARBA00010048"/>
    </source>
</evidence>
<keyword evidence="2" id="KW-0143">Chaperone</keyword>
<reference evidence="6" key="1">
    <citation type="submission" date="2023-04" db="EMBL/GenBank/DDBJ databases">
        <title>Phytophthora fragariaefolia NBRC 109709.</title>
        <authorList>
            <person name="Ichikawa N."/>
            <person name="Sato H."/>
            <person name="Tonouchi N."/>
        </authorList>
    </citation>
    <scope>NUCLEOTIDE SEQUENCE</scope>
    <source>
        <strain evidence="6">NBRC 109709</strain>
    </source>
</reference>
<feature type="region of interest" description="Disordered" evidence="4">
    <location>
        <begin position="82"/>
        <end position="176"/>
    </location>
</feature>
<feature type="compositionally biased region" description="Acidic residues" evidence="4">
    <location>
        <begin position="132"/>
        <end position="149"/>
    </location>
</feature>
<name>A0A9W7CXP3_9STRA</name>
<dbReference type="GO" id="GO:0005737">
    <property type="term" value="C:cytoplasm"/>
    <property type="evidence" value="ECO:0007669"/>
    <property type="project" value="TreeGrafter"/>
</dbReference>
<dbReference type="PANTHER" id="PTHR12409:SF0">
    <property type="entry name" value="PREFOLDIN SUBUNIT 3"/>
    <property type="match status" value="1"/>
</dbReference>
<gene>
    <name evidence="6" type="ORF">Pfra01_001713300</name>
</gene>
<proteinExistence type="inferred from homology"/>
<dbReference type="CDD" id="cd00201">
    <property type="entry name" value="WW"/>
    <property type="match status" value="3"/>
</dbReference>
<protein>
    <submittedName>
        <fullName evidence="6">Unnamed protein product</fullName>
    </submittedName>
</protein>
<feature type="repeat" description="ANK" evidence="3">
    <location>
        <begin position="982"/>
        <end position="1014"/>
    </location>
</feature>
<dbReference type="InterPro" id="IPR036770">
    <property type="entry name" value="Ankyrin_rpt-contain_sf"/>
</dbReference>
<feature type="compositionally biased region" description="Polar residues" evidence="4">
    <location>
        <begin position="645"/>
        <end position="668"/>
    </location>
</feature>
<dbReference type="GO" id="GO:0007017">
    <property type="term" value="P:microtubule-based process"/>
    <property type="evidence" value="ECO:0007669"/>
    <property type="project" value="TreeGrafter"/>
</dbReference>
<dbReference type="InterPro" id="IPR036020">
    <property type="entry name" value="WW_dom_sf"/>
</dbReference>
<dbReference type="Pfam" id="PF12796">
    <property type="entry name" value="Ank_2"/>
    <property type="match status" value="1"/>
</dbReference>
<dbReference type="OrthoDB" id="539213at2759"/>
<dbReference type="GO" id="GO:0016272">
    <property type="term" value="C:prefoldin complex"/>
    <property type="evidence" value="ECO:0007669"/>
    <property type="project" value="InterPro"/>
</dbReference>
<evidence type="ECO:0000313" key="7">
    <source>
        <dbReference type="Proteomes" id="UP001165121"/>
    </source>
</evidence>
<dbReference type="InterPro" id="IPR001202">
    <property type="entry name" value="WW_dom"/>
</dbReference>
<feature type="region of interest" description="Disordered" evidence="4">
    <location>
        <begin position="246"/>
        <end position="282"/>
    </location>
</feature>
<feature type="domain" description="WW" evidence="5">
    <location>
        <begin position="181"/>
        <end position="210"/>
    </location>
</feature>
<comment type="similarity">
    <text evidence="1">Belongs to the prefoldin subunit alpha family.</text>
</comment>
<feature type="region of interest" description="Disordered" evidence="4">
    <location>
        <begin position="715"/>
        <end position="735"/>
    </location>
</feature>
<dbReference type="PROSITE" id="PS50096">
    <property type="entry name" value="IQ"/>
    <property type="match status" value="1"/>
</dbReference>
<feature type="domain" description="WW" evidence="5">
    <location>
        <begin position="61"/>
        <end position="89"/>
    </location>
</feature>
<dbReference type="GO" id="GO:0006457">
    <property type="term" value="P:protein folding"/>
    <property type="evidence" value="ECO:0007669"/>
    <property type="project" value="InterPro"/>
</dbReference>
<dbReference type="PROSITE" id="PS50020">
    <property type="entry name" value="WW_DOMAIN_2"/>
    <property type="match status" value="3"/>
</dbReference>
<dbReference type="PANTHER" id="PTHR12409">
    <property type="entry name" value="PREFOLDIN SUBUNIT 3"/>
    <property type="match status" value="1"/>
</dbReference>
<evidence type="ECO:0000259" key="5">
    <source>
        <dbReference type="PROSITE" id="PS50020"/>
    </source>
</evidence>
<dbReference type="GO" id="GO:0007021">
    <property type="term" value="P:tubulin complex assembly"/>
    <property type="evidence" value="ECO:0007669"/>
    <property type="project" value="TreeGrafter"/>
</dbReference>
<feature type="compositionally biased region" description="Low complexity" evidence="4">
    <location>
        <begin position="618"/>
        <end position="634"/>
    </location>
</feature>
<dbReference type="EMBL" id="BSXT01001975">
    <property type="protein sequence ID" value="GMF46501.1"/>
    <property type="molecule type" value="Genomic_DNA"/>
</dbReference>
<organism evidence="6 7">
    <name type="scientific">Phytophthora fragariaefolia</name>
    <dbReference type="NCBI Taxonomy" id="1490495"/>
    <lineage>
        <taxon>Eukaryota</taxon>
        <taxon>Sar</taxon>
        <taxon>Stramenopiles</taxon>
        <taxon>Oomycota</taxon>
        <taxon>Peronosporomycetes</taxon>
        <taxon>Peronosporales</taxon>
        <taxon>Peronosporaceae</taxon>
        <taxon>Phytophthora</taxon>
    </lineage>
</organism>
<comment type="caution">
    <text evidence="6">The sequence shown here is derived from an EMBL/GenBank/DDBJ whole genome shotgun (WGS) entry which is preliminary data.</text>
</comment>
<feature type="repeat" description="ANK" evidence="3">
    <location>
        <begin position="1050"/>
        <end position="1071"/>
    </location>
</feature>
<dbReference type="PROSITE" id="PS50088">
    <property type="entry name" value="ANK_REPEAT"/>
    <property type="match status" value="3"/>
</dbReference>
<dbReference type="PROSITE" id="PS01159">
    <property type="entry name" value="WW_DOMAIN_1"/>
    <property type="match status" value="2"/>
</dbReference>
<dbReference type="InterPro" id="IPR016655">
    <property type="entry name" value="PFD3"/>
</dbReference>
<dbReference type="PROSITE" id="PS50297">
    <property type="entry name" value="ANK_REP_REGION"/>
    <property type="match status" value="3"/>
</dbReference>
<keyword evidence="7" id="KW-1185">Reference proteome</keyword>
<accession>A0A9W7CXP3</accession>
<evidence type="ECO:0000313" key="6">
    <source>
        <dbReference type="EMBL" id="GMF46501.1"/>
    </source>
</evidence>
<dbReference type="GO" id="GO:0015631">
    <property type="term" value="F:tubulin binding"/>
    <property type="evidence" value="ECO:0007669"/>
    <property type="project" value="TreeGrafter"/>
</dbReference>